<evidence type="ECO:0000313" key="14">
    <source>
        <dbReference type="Proteomes" id="UP000267096"/>
    </source>
</evidence>
<keyword evidence="8" id="KW-1133">Transmembrane helix</keyword>
<keyword evidence="6" id="KW-0303">Gap junction</keyword>
<dbReference type="GO" id="GO:0034220">
    <property type="term" value="P:monoatomic ion transmembrane transport"/>
    <property type="evidence" value="ECO:0007669"/>
    <property type="project" value="UniProtKB-KW"/>
</dbReference>
<gene>
    <name evidence="12" type="primary">inx</name>
    <name evidence="13" type="ORF">ASIM_LOCUS18919</name>
</gene>
<name>A0A0M3KEX1_ANISI</name>
<keyword evidence="4" id="KW-1003">Cell membrane</keyword>
<evidence type="ECO:0000256" key="8">
    <source>
        <dbReference type="ARBA" id="ARBA00022989"/>
    </source>
</evidence>
<organism evidence="15">
    <name type="scientific">Anisakis simplex</name>
    <name type="common">Herring worm</name>
    <dbReference type="NCBI Taxonomy" id="6269"/>
    <lineage>
        <taxon>Eukaryota</taxon>
        <taxon>Metazoa</taxon>
        <taxon>Ecdysozoa</taxon>
        <taxon>Nematoda</taxon>
        <taxon>Chromadorea</taxon>
        <taxon>Rhabditida</taxon>
        <taxon>Spirurina</taxon>
        <taxon>Ascaridomorpha</taxon>
        <taxon>Ascaridoidea</taxon>
        <taxon>Anisakidae</taxon>
        <taxon>Anisakis</taxon>
        <taxon>Anisakis simplex complex</taxon>
    </lineage>
</organism>
<reference evidence="15" key="1">
    <citation type="submission" date="2017-02" db="UniProtKB">
        <authorList>
            <consortium name="WormBaseParasite"/>
        </authorList>
    </citation>
    <scope>IDENTIFICATION</scope>
</reference>
<accession>A0A0M3KEX1</accession>
<evidence type="ECO:0000256" key="3">
    <source>
        <dbReference type="ARBA" id="ARBA00022448"/>
    </source>
</evidence>
<dbReference type="GO" id="GO:0005243">
    <property type="term" value="F:gap junction channel activity"/>
    <property type="evidence" value="ECO:0007669"/>
    <property type="project" value="TreeGrafter"/>
</dbReference>
<keyword evidence="14" id="KW-1185">Reference proteome</keyword>
<reference evidence="13 14" key="2">
    <citation type="submission" date="2018-11" db="EMBL/GenBank/DDBJ databases">
        <authorList>
            <consortium name="Pathogen Informatics"/>
        </authorList>
    </citation>
    <scope>NUCLEOTIDE SEQUENCE [LARGE SCALE GENOMIC DNA]</scope>
</reference>
<evidence type="ECO:0000313" key="15">
    <source>
        <dbReference type="WBParaSite" id="ASIM_0001952901-mRNA-1"/>
    </source>
</evidence>
<evidence type="ECO:0000256" key="7">
    <source>
        <dbReference type="ARBA" id="ARBA00022949"/>
    </source>
</evidence>
<keyword evidence="3 12" id="KW-0813">Transport</keyword>
<evidence type="ECO:0000256" key="10">
    <source>
        <dbReference type="ARBA" id="ARBA00023136"/>
    </source>
</evidence>
<sequence length="111" mass="13198">MDDLIQAIKIYSSPRFEEDFVDRLNFQATTFIFFIATSAIFSQTFFGKPLQCWTPNQFRGGWDEYTNNYCLIENTYFVPYENRSLPQENKARDDAELQYYQVTDGISEHFQ</sequence>
<dbReference type="AlphaFoldDB" id="A0A0M3KEX1"/>
<dbReference type="EMBL" id="UYRR01036294">
    <property type="protein sequence ID" value="VDK66696.1"/>
    <property type="molecule type" value="Genomic_DNA"/>
</dbReference>
<evidence type="ECO:0000256" key="11">
    <source>
        <dbReference type="ARBA" id="ARBA00023303"/>
    </source>
</evidence>
<keyword evidence="7" id="KW-0965">Cell junction</keyword>
<comment type="function">
    <text evidence="12">Structural component of the gap junctions.</text>
</comment>
<dbReference type="InterPro" id="IPR000990">
    <property type="entry name" value="Innexin"/>
</dbReference>
<dbReference type="PANTHER" id="PTHR11893:SF32">
    <property type="entry name" value="INNEXIN"/>
    <property type="match status" value="1"/>
</dbReference>
<dbReference type="GO" id="GO:0005886">
    <property type="term" value="C:plasma membrane"/>
    <property type="evidence" value="ECO:0007669"/>
    <property type="project" value="UniProtKB-SubCell"/>
</dbReference>
<evidence type="ECO:0000256" key="4">
    <source>
        <dbReference type="ARBA" id="ARBA00022475"/>
    </source>
</evidence>
<evidence type="ECO:0000256" key="12">
    <source>
        <dbReference type="RuleBase" id="RU010713"/>
    </source>
</evidence>
<dbReference type="PROSITE" id="PS51013">
    <property type="entry name" value="PANNEXIN"/>
    <property type="match status" value="1"/>
</dbReference>
<keyword evidence="9 12" id="KW-0406">Ion transport</keyword>
<evidence type="ECO:0000256" key="5">
    <source>
        <dbReference type="ARBA" id="ARBA00022692"/>
    </source>
</evidence>
<evidence type="ECO:0000256" key="2">
    <source>
        <dbReference type="ARBA" id="ARBA00004651"/>
    </source>
</evidence>
<dbReference type="Proteomes" id="UP000267096">
    <property type="component" value="Unassembled WGS sequence"/>
</dbReference>
<comment type="subcellular location">
    <subcellularLocation>
        <location evidence="1">Cell junction</location>
        <location evidence="1">Gap junction</location>
    </subcellularLocation>
    <subcellularLocation>
        <location evidence="2 12">Cell membrane</location>
        <topology evidence="2 12">Multi-pass membrane protein</topology>
    </subcellularLocation>
</comment>
<dbReference type="OrthoDB" id="5867527at2759"/>
<protein>
    <recommendedName>
        <fullName evidence="12">Innexin</fullName>
    </recommendedName>
</protein>
<keyword evidence="11 12" id="KW-0407">Ion channel</keyword>
<dbReference type="GO" id="GO:0005921">
    <property type="term" value="C:gap junction"/>
    <property type="evidence" value="ECO:0007669"/>
    <property type="project" value="UniProtKB-SubCell"/>
</dbReference>
<evidence type="ECO:0000313" key="13">
    <source>
        <dbReference type="EMBL" id="VDK66696.1"/>
    </source>
</evidence>
<keyword evidence="5" id="KW-0812">Transmembrane</keyword>
<evidence type="ECO:0000256" key="1">
    <source>
        <dbReference type="ARBA" id="ARBA00004610"/>
    </source>
</evidence>
<dbReference type="WBParaSite" id="ASIM_0001952901-mRNA-1">
    <property type="protein sequence ID" value="ASIM_0001952901-mRNA-1"/>
    <property type="gene ID" value="ASIM_0001952901"/>
</dbReference>
<proteinExistence type="inferred from homology"/>
<dbReference type="PANTHER" id="PTHR11893">
    <property type="entry name" value="INNEXIN"/>
    <property type="match status" value="1"/>
</dbReference>
<comment type="similarity">
    <text evidence="12">Belongs to the pannexin family.</text>
</comment>
<evidence type="ECO:0000256" key="9">
    <source>
        <dbReference type="ARBA" id="ARBA00023065"/>
    </source>
</evidence>
<keyword evidence="10" id="KW-0472">Membrane</keyword>
<evidence type="ECO:0000256" key="6">
    <source>
        <dbReference type="ARBA" id="ARBA00022868"/>
    </source>
</evidence>
<dbReference type="Pfam" id="PF00876">
    <property type="entry name" value="Innexin"/>
    <property type="match status" value="1"/>
</dbReference>